<dbReference type="Gene3D" id="2.60.120.200">
    <property type="match status" value="1"/>
</dbReference>
<name>A0A9Q6Z2M0_MYROD</name>
<dbReference type="OrthoDB" id="5726170at2"/>
<dbReference type="AlphaFoldDB" id="A0A9Q6Z2M0"/>
<reference evidence="1 2" key="1">
    <citation type="submission" date="2021-01" db="EMBL/GenBank/DDBJ databases">
        <title>FDA dAtabase for Regulatory Grade micrObial Sequences (FDA-ARGOS): Supporting development and validation of Infectious Disease Dx tests.</title>
        <authorList>
            <person name="Sproer C."/>
            <person name="Gronow S."/>
            <person name="Severitt S."/>
            <person name="Schroder I."/>
            <person name="Tallon L."/>
            <person name="Sadzewicz L."/>
            <person name="Zhao X."/>
            <person name="Boylan J."/>
            <person name="Ott S."/>
            <person name="Bowen H."/>
            <person name="Vavikolanu K."/>
            <person name="Mehta A."/>
            <person name="Aluvathingal J."/>
            <person name="Nadendla S."/>
            <person name="Lowell S."/>
            <person name="Myers T."/>
            <person name="Yan Y."/>
            <person name="Sichtig H."/>
        </authorList>
    </citation>
    <scope>NUCLEOTIDE SEQUENCE [LARGE SCALE GENOMIC DNA]</scope>
    <source>
        <strain evidence="1 2">FDAARGOS_1131</strain>
    </source>
</reference>
<dbReference type="Proteomes" id="UP000596202">
    <property type="component" value="Chromosome"/>
</dbReference>
<proteinExistence type="predicted"/>
<organism evidence="1 2">
    <name type="scientific">Myroides odoratus</name>
    <name type="common">Flavobacterium odoratum</name>
    <dbReference type="NCBI Taxonomy" id="256"/>
    <lineage>
        <taxon>Bacteria</taxon>
        <taxon>Pseudomonadati</taxon>
        <taxon>Bacteroidota</taxon>
        <taxon>Flavobacteriia</taxon>
        <taxon>Flavobacteriales</taxon>
        <taxon>Flavobacteriaceae</taxon>
        <taxon>Myroides</taxon>
    </lineage>
</organism>
<dbReference type="GeneID" id="93528092"/>
<dbReference type="GO" id="GO:0004553">
    <property type="term" value="F:hydrolase activity, hydrolyzing O-glycosyl compounds"/>
    <property type="evidence" value="ECO:0007669"/>
    <property type="project" value="UniProtKB-ARBA"/>
</dbReference>
<dbReference type="InterPro" id="IPR013320">
    <property type="entry name" value="ConA-like_dom_sf"/>
</dbReference>
<dbReference type="EMBL" id="CP068108">
    <property type="protein sequence ID" value="QQT98657.1"/>
    <property type="molecule type" value="Genomic_DNA"/>
</dbReference>
<evidence type="ECO:0000313" key="2">
    <source>
        <dbReference type="Proteomes" id="UP000596202"/>
    </source>
</evidence>
<dbReference type="GO" id="GO:0005975">
    <property type="term" value="P:carbohydrate metabolic process"/>
    <property type="evidence" value="ECO:0007669"/>
    <property type="project" value="UniProtKB-ARBA"/>
</dbReference>
<accession>A0A9Q6Z2M0</accession>
<dbReference type="SUPFAM" id="SSF49899">
    <property type="entry name" value="Concanavalin A-like lectins/glucanases"/>
    <property type="match status" value="1"/>
</dbReference>
<sequence>MNRKRRNKIFFLLWLVLGLNSTLFYAQYPYFNSGQKRDGFKLIGESTPGLVTYTSKGIKLLDGQHQFVGIYLDQLSFTTEKGFILEFEFGLDQGRQEGDKYGDGITMVLFDANETQPKTGDKGGALGYAHTQKKNGSHIAGFSKGMFGLGLDLYGSYKRTMNYPNEVRNGVRTAGDNDGNFVVLRGPHNPNNLYEGYPVLFAVNTVRNLNYYLNIDNGKFISTQSGLVGKRFAIRSGKDVAIPGEDGYRKIRIAFIPGIDDSSRKQGFFISVNIVNGSYDSSVVRNFFVPKTGIIRYVEQLANETIPDRRLSMTMPASMKIGFTGGTGDASIRAHIRNIALALPFSPVVQDISIPNVIRTRPFVCEPLYSAFGYDTNVFKIFDPPSPSTVFLDFASFRFKILDEATKTYVVNSDPHRLVVPNIGEYSYNINNGEVTFSPVPNFQGDNHTFHYDIKNKKPANGVDISTEEYRSPTASVTLNFTDEIPLYRNPPLLVNKGVKKVK</sequence>
<dbReference type="RefSeq" id="WP_002985685.1">
    <property type="nucleotide sequence ID" value="NZ_CP068108.1"/>
</dbReference>
<gene>
    <name evidence="1" type="ORF">I6I88_10520</name>
</gene>
<evidence type="ECO:0000313" key="1">
    <source>
        <dbReference type="EMBL" id="QQT98657.1"/>
    </source>
</evidence>
<protein>
    <submittedName>
        <fullName evidence="1">Uncharacterized protein</fullName>
    </submittedName>
</protein>